<dbReference type="Proteomes" id="UP001302676">
    <property type="component" value="Unassembled WGS sequence"/>
</dbReference>
<dbReference type="InterPro" id="IPR013700">
    <property type="entry name" value="AflR"/>
</dbReference>
<dbReference type="Pfam" id="PF08493">
    <property type="entry name" value="AflR"/>
    <property type="match status" value="1"/>
</dbReference>
<dbReference type="InterPro" id="IPR036864">
    <property type="entry name" value="Zn2-C6_fun-type_DNA-bd_sf"/>
</dbReference>
<feature type="region of interest" description="Disordered" evidence="6">
    <location>
        <begin position="335"/>
        <end position="370"/>
    </location>
</feature>
<dbReference type="PROSITE" id="PS50048">
    <property type="entry name" value="ZN2_CY6_FUNGAL_2"/>
    <property type="match status" value="1"/>
</dbReference>
<dbReference type="GO" id="GO:0003677">
    <property type="term" value="F:DNA binding"/>
    <property type="evidence" value="ECO:0007669"/>
    <property type="project" value="UniProtKB-KW"/>
</dbReference>
<keyword evidence="2" id="KW-0805">Transcription regulation</keyword>
<dbReference type="AlphaFoldDB" id="A0AAN6UV52"/>
<dbReference type="PANTHER" id="PTHR31069">
    <property type="entry name" value="OLEATE-ACTIVATED TRANSCRIPTION FACTOR 1-RELATED"/>
    <property type="match status" value="1"/>
</dbReference>
<keyword evidence="9" id="KW-1185">Reference proteome</keyword>
<evidence type="ECO:0000256" key="5">
    <source>
        <dbReference type="ARBA" id="ARBA00023242"/>
    </source>
</evidence>
<feature type="domain" description="Zn(2)-C6 fungal-type" evidence="7">
    <location>
        <begin position="15"/>
        <end position="45"/>
    </location>
</feature>
<dbReference type="GO" id="GO:0045122">
    <property type="term" value="P:aflatoxin biosynthetic process"/>
    <property type="evidence" value="ECO:0007669"/>
    <property type="project" value="InterPro"/>
</dbReference>
<dbReference type="InterPro" id="IPR001138">
    <property type="entry name" value="Zn2Cys6_DnaBD"/>
</dbReference>
<reference evidence="8" key="1">
    <citation type="journal article" date="2023" name="Mol. Phylogenet. Evol.">
        <title>Genome-scale phylogeny and comparative genomics of the fungal order Sordariales.</title>
        <authorList>
            <person name="Hensen N."/>
            <person name="Bonometti L."/>
            <person name="Westerberg I."/>
            <person name="Brannstrom I.O."/>
            <person name="Guillou S."/>
            <person name="Cros-Aarteil S."/>
            <person name="Calhoun S."/>
            <person name="Haridas S."/>
            <person name="Kuo A."/>
            <person name="Mondo S."/>
            <person name="Pangilinan J."/>
            <person name="Riley R."/>
            <person name="LaButti K."/>
            <person name="Andreopoulos B."/>
            <person name="Lipzen A."/>
            <person name="Chen C."/>
            <person name="Yan M."/>
            <person name="Daum C."/>
            <person name="Ng V."/>
            <person name="Clum A."/>
            <person name="Steindorff A."/>
            <person name="Ohm R.A."/>
            <person name="Martin F."/>
            <person name="Silar P."/>
            <person name="Natvig D.O."/>
            <person name="Lalanne C."/>
            <person name="Gautier V."/>
            <person name="Ament-Velasquez S.L."/>
            <person name="Kruys A."/>
            <person name="Hutchinson M.I."/>
            <person name="Powell A.J."/>
            <person name="Barry K."/>
            <person name="Miller A.N."/>
            <person name="Grigoriev I.V."/>
            <person name="Debuchy R."/>
            <person name="Gladieux P."/>
            <person name="Hiltunen Thoren M."/>
            <person name="Johannesson H."/>
        </authorList>
    </citation>
    <scope>NUCLEOTIDE SEQUENCE</scope>
    <source>
        <strain evidence="8">CBS 141.50</strain>
    </source>
</reference>
<protein>
    <recommendedName>
        <fullName evidence="7">Zn(2)-C6 fungal-type domain-containing protein</fullName>
    </recommendedName>
</protein>
<dbReference type="EMBL" id="MU853660">
    <property type="protein sequence ID" value="KAK4139504.1"/>
    <property type="molecule type" value="Genomic_DNA"/>
</dbReference>
<evidence type="ECO:0000256" key="6">
    <source>
        <dbReference type="SAM" id="MobiDB-lite"/>
    </source>
</evidence>
<dbReference type="Pfam" id="PF00172">
    <property type="entry name" value="Zn_clus"/>
    <property type="match status" value="1"/>
</dbReference>
<dbReference type="InterPro" id="IPR050675">
    <property type="entry name" value="OAF3"/>
</dbReference>
<evidence type="ECO:0000256" key="2">
    <source>
        <dbReference type="ARBA" id="ARBA00023015"/>
    </source>
</evidence>
<dbReference type="PRINTS" id="PR00755">
    <property type="entry name" value="AFLATOXINBRP"/>
</dbReference>
<proteinExistence type="predicted"/>
<dbReference type="GeneID" id="87815238"/>
<reference evidence="8" key="2">
    <citation type="submission" date="2023-05" db="EMBL/GenBank/DDBJ databases">
        <authorList>
            <consortium name="Lawrence Berkeley National Laboratory"/>
            <person name="Steindorff A."/>
            <person name="Hensen N."/>
            <person name="Bonometti L."/>
            <person name="Westerberg I."/>
            <person name="Brannstrom I.O."/>
            <person name="Guillou S."/>
            <person name="Cros-Aarteil S."/>
            <person name="Calhoun S."/>
            <person name="Haridas S."/>
            <person name="Kuo A."/>
            <person name="Mondo S."/>
            <person name="Pangilinan J."/>
            <person name="Riley R."/>
            <person name="Labutti K."/>
            <person name="Andreopoulos B."/>
            <person name="Lipzen A."/>
            <person name="Chen C."/>
            <person name="Yanf M."/>
            <person name="Daum C."/>
            <person name="Ng V."/>
            <person name="Clum A."/>
            <person name="Ohm R."/>
            <person name="Martin F."/>
            <person name="Silar P."/>
            <person name="Natvig D."/>
            <person name="Lalanne C."/>
            <person name="Gautier V."/>
            <person name="Ament-Velasquez S.L."/>
            <person name="Kruys A."/>
            <person name="Hutchinson M.I."/>
            <person name="Powell A.J."/>
            <person name="Barry K."/>
            <person name="Miller A.N."/>
            <person name="Grigoriev I.V."/>
            <person name="Debuchy R."/>
            <person name="Gladieux P."/>
            <person name="Thoren M.H."/>
            <person name="Johannesson H."/>
        </authorList>
    </citation>
    <scope>NUCLEOTIDE SEQUENCE</scope>
    <source>
        <strain evidence="8">CBS 141.50</strain>
    </source>
</reference>
<gene>
    <name evidence="8" type="ORF">C8A04DRAFT_15806</name>
</gene>
<keyword evidence="1" id="KW-0479">Metal-binding</keyword>
<evidence type="ECO:0000313" key="9">
    <source>
        <dbReference type="Proteomes" id="UP001302676"/>
    </source>
</evidence>
<feature type="compositionally biased region" description="Low complexity" evidence="6">
    <location>
        <begin position="64"/>
        <end position="128"/>
    </location>
</feature>
<keyword evidence="4" id="KW-0804">Transcription</keyword>
<keyword evidence="5" id="KW-0539">Nucleus</keyword>
<evidence type="ECO:0000256" key="3">
    <source>
        <dbReference type="ARBA" id="ARBA00023125"/>
    </source>
</evidence>
<dbReference type="SUPFAM" id="SSF57701">
    <property type="entry name" value="Zn2/Cys6 DNA-binding domain"/>
    <property type="match status" value="1"/>
</dbReference>
<feature type="region of interest" description="Disordered" evidence="6">
    <location>
        <begin position="50"/>
        <end position="167"/>
    </location>
</feature>
<keyword evidence="3" id="KW-0238">DNA-binding</keyword>
<feature type="compositionally biased region" description="Polar residues" evidence="6">
    <location>
        <begin position="150"/>
        <end position="165"/>
    </location>
</feature>
<dbReference type="GO" id="GO:0008270">
    <property type="term" value="F:zinc ion binding"/>
    <property type="evidence" value="ECO:0007669"/>
    <property type="project" value="InterPro"/>
</dbReference>
<dbReference type="SMART" id="SM00066">
    <property type="entry name" value="GAL4"/>
    <property type="match status" value="1"/>
</dbReference>
<organism evidence="8 9">
    <name type="scientific">Dichotomopilus funicola</name>
    <dbReference type="NCBI Taxonomy" id="1934379"/>
    <lineage>
        <taxon>Eukaryota</taxon>
        <taxon>Fungi</taxon>
        <taxon>Dikarya</taxon>
        <taxon>Ascomycota</taxon>
        <taxon>Pezizomycotina</taxon>
        <taxon>Sordariomycetes</taxon>
        <taxon>Sordariomycetidae</taxon>
        <taxon>Sordariales</taxon>
        <taxon>Chaetomiaceae</taxon>
        <taxon>Dichotomopilus</taxon>
    </lineage>
</organism>
<comment type="caution">
    <text evidence="8">The sequence shown here is derived from an EMBL/GenBank/DDBJ whole genome shotgun (WGS) entry which is preliminary data.</text>
</comment>
<sequence length="487" mass="52403">MPTKKDAEPTKFRDSCNACAVSKIKCTRTKPVCGRCTKRGYHCEYVPTRRAGRKHHPRPPRQPSVVDANGDNGDNSNSEGCNNNNNSNRNSSSSSVQSSIQVLIPTPTTSSDPTTITAASTAATTASSQQFSLSLDLPMTDPDGTIAYPSPSNAFSDGTSSSTPTVLFPASLGNDDDDLLVSQMSFSMPETPKFSPGQLSYGHARDGANSAKANPASLDENNMVDPSLRDYPVLPLPDLALSTVLRNNTELEDPDGQKLPEDPRTETDTLPTIQRVIAENKHTLEAVQDMLQCACLDDNNDGSSNYLLAVISLVVFKVLAWYRAAAVDGQAPDDPADGSLLGNNNAPPNGHVGSGVKKGATTSRRRSSCYTERVLHSPAVINIDGYRLDASDDVDGTSSRPRMAAQLVFSELHRVQRLVNVLAGRLGSLSRDSRDRNRNSFCTSGGGISDMPSTFASASPAWFGNLEQDVRERLRALSLEIVEMLRR</sequence>
<feature type="compositionally biased region" description="Basic and acidic residues" evidence="6">
    <location>
        <begin position="255"/>
        <end position="267"/>
    </location>
</feature>
<evidence type="ECO:0000313" key="8">
    <source>
        <dbReference type="EMBL" id="KAK4139504.1"/>
    </source>
</evidence>
<evidence type="ECO:0000259" key="7">
    <source>
        <dbReference type="PROSITE" id="PS50048"/>
    </source>
</evidence>
<feature type="region of interest" description="Disordered" evidence="6">
    <location>
        <begin position="248"/>
        <end position="270"/>
    </location>
</feature>
<dbReference type="PROSITE" id="PS00463">
    <property type="entry name" value="ZN2_CY6_FUNGAL_1"/>
    <property type="match status" value="1"/>
</dbReference>
<dbReference type="PANTHER" id="PTHR31069:SF31">
    <property type="entry name" value="MONODICTYPHENONE CLUSTER TRANSCRIPTION FACTOR-RELATED"/>
    <property type="match status" value="1"/>
</dbReference>
<dbReference type="GO" id="GO:0005634">
    <property type="term" value="C:nucleus"/>
    <property type="evidence" value="ECO:0007669"/>
    <property type="project" value="InterPro"/>
</dbReference>
<dbReference type="RefSeq" id="XP_062632875.1">
    <property type="nucleotide sequence ID" value="XM_062778625.1"/>
</dbReference>
<evidence type="ECO:0000256" key="4">
    <source>
        <dbReference type="ARBA" id="ARBA00023163"/>
    </source>
</evidence>
<accession>A0AAN6UV52</accession>
<evidence type="ECO:0000256" key="1">
    <source>
        <dbReference type="ARBA" id="ARBA00022723"/>
    </source>
</evidence>
<name>A0AAN6UV52_9PEZI</name>
<dbReference type="CDD" id="cd00067">
    <property type="entry name" value="GAL4"/>
    <property type="match status" value="1"/>
</dbReference>
<dbReference type="Gene3D" id="4.10.240.10">
    <property type="entry name" value="Zn(2)-C6 fungal-type DNA-binding domain"/>
    <property type="match status" value="1"/>
</dbReference>
<feature type="compositionally biased region" description="Basic residues" evidence="6">
    <location>
        <begin position="50"/>
        <end position="59"/>
    </location>
</feature>
<dbReference type="GO" id="GO:0000981">
    <property type="term" value="F:DNA-binding transcription factor activity, RNA polymerase II-specific"/>
    <property type="evidence" value="ECO:0007669"/>
    <property type="project" value="InterPro"/>
</dbReference>